<dbReference type="EMBL" id="LR999453">
    <property type="protein sequence ID" value="CAE5973583.1"/>
    <property type="molecule type" value="Genomic_DNA"/>
</dbReference>
<name>A0A8S2A235_ARAAE</name>
<dbReference type="Pfam" id="PF03478">
    <property type="entry name" value="Beta-prop_KIB1-4"/>
    <property type="match status" value="2"/>
</dbReference>
<dbReference type="PANTHER" id="PTHR44259">
    <property type="entry name" value="OS07G0183000 PROTEIN-RELATED"/>
    <property type="match status" value="1"/>
</dbReference>
<dbReference type="InterPro" id="IPR005174">
    <property type="entry name" value="KIB1-4_b-propeller"/>
</dbReference>
<sequence length="494" mass="57705">MESQILGGQVRFKPERDYFHGYLVGPSRRDKVPYDYEAVEWEKSLAVLWVNETTGDYVVAWTFMQRYLFSYKKGDGFWRDLNSNGKSLVLFDMACENSMLYLLTNDHRIKIFYISGDFFTGEQNRYLGSPFNFVAQPWEYIWKRKLAIRRSGEVLIVLSLKHKVKKEEKLLFYIFKMNLESCKWERVYSIGDEMLSFGRGVTVPLALKDLGDGIKSDSIYFVDEDVWPDHKDHDHRVSNCGVFDIATTMDTTRNGDWSKLCPDLLRKIFKILKSPVDSHRAKTVCSNWYSVWKTCSNKPRCPSWIIHQGDSTTKQSKRKVAGISKTSYCIASSGNWVLMVDRRLKFYIHNLLTKERINLTSMELKIRGDKVSFKGGSKSSEYGYMVGPSGKDYVSYDEPDYYWKNSLAVLWINETTRDYVVAWTFKQKYLFSHKKGTGFWCNMNLNGKGLDVLDMACEKSKLYLFTSDYHIKSFYFYGTKYIEFESGNMQQIIS</sequence>
<evidence type="ECO:0000259" key="1">
    <source>
        <dbReference type="Pfam" id="PF03478"/>
    </source>
</evidence>
<reference evidence="2" key="1">
    <citation type="submission" date="2021-01" db="EMBL/GenBank/DDBJ databases">
        <authorList>
            <person name="Bezrukov I."/>
        </authorList>
    </citation>
    <scope>NUCLEOTIDE SEQUENCE</scope>
</reference>
<dbReference type="PANTHER" id="PTHR44259:SF104">
    <property type="entry name" value="F-BOX ONLY PROTEIN (DUF295)-RELATED"/>
    <property type="match status" value="1"/>
</dbReference>
<feature type="domain" description="KIB1-4 beta-propeller" evidence="1">
    <location>
        <begin position="323"/>
        <end position="479"/>
    </location>
</feature>
<evidence type="ECO:0000313" key="2">
    <source>
        <dbReference type="EMBL" id="CAE5973583.1"/>
    </source>
</evidence>
<dbReference type="Gene3D" id="1.20.1280.50">
    <property type="match status" value="1"/>
</dbReference>
<accession>A0A8S2A235</accession>
<organism evidence="2 3">
    <name type="scientific">Arabidopsis arenosa</name>
    <name type="common">Sand rock-cress</name>
    <name type="synonym">Cardaminopsis arenosa</name>
    <dbReference type="NCBI Taxonomy" id="38785"/>
    <lineage>
        <taxon>Eukaryota</taxon>
        <taxon>Viridiplantae</taxon>
        <taxon>Streptophyta</taxon>
        <taxon>Embryophyta</taxon>
        <taxon>Tracheophyta</taxon>
        <taxon>Spermatophyta</taxon>
        <taxon>Magnoliopsida</taxon>
        <taxon>eudicotyledons</taxon>
        <taxon>Gunneridae</taxon>
        <taxon>Pentapetalae</taxon>
        <taxon>rosids</taxon>
        <taxon>malvids</taxon>
        <taxon>Brassicales</taxon>
        <taxon>Brassicaceae</taxon>
        <taxon>Camelineae</taxon>
        <taxon>Arabidopsis</taxon>
    </lineage>
</organism>
<protein>
    <recommendedName>
        <fullName evidence="1">KIB1-4 beta-propeller domain-containing protein</fullName>
    </recommendedName>
</protein>
<gene>
    <name evidence="2" type="ORF">AARE701A_LOCUS8199</name>
</gene>
<feature type="domain" description="KIB1-4 beta-propeller" evidence="1">
    <location>
        <begin position="45"/>
        <end position="244"/>
    </location>
</feature>
<dbReference type="Proteomes" id="UP000682877">
    <property type="component" value="Chromosome 3"/>
</dbReference>
<evidence type="ECO:0000313" key="3">
    <source>
        <dbReference type="Proteomes" id="UP000682877"/>
    </source>
</evidence>
<proteinExistence type="predicted"/>
<keyword evidence="3" id="KW-1185">Reference proteome</keyword>
<dbReference type="InterPro" id="IPR050942">
    <property type="entry name" value="F-box_BR-signaling"/>
</dbReference>
<dbReference type="AlphaFoldDB" id="A0A8S2A235"/>